<keyword evidence="2" id="KW-1185">Reference proteome</keyword>
<evidence type="ECO:0000313" key="1">
    <source>
        <dbReference type="EMBL" id="TRL35496.1"/>
    </source>
</evidence>
<gene>
    <name evidence="1" type="ORF">FNA46_20050</name>
</gene>
<dbReference type="EMBL" id="VJMG01000065">
    <property type="protein sequence ID" value="TRL35496.1"/>
    <property type="molecule type" value="Genomic_DNA"/>
</dbReference>
<organism evidence="1 2">
    <name type="scientific">Rhizobium straminoryzae</name>
    <dbReference type="NCBI Taxonomy" id="1387186"/>
    <lineage>
        <taxon>Bacteria</taxon>
        <taxon>Pseudomonadati</taxon>
        <taxon>Pseudomonadota</taxon>
        <taxon>Alphaproteobacteria</taxon>
        <taxon>Hyphomicrobiales</taxon>
        <taxon>Rhizobiaceae</taxon>
        <taxon>Rhizobium/Agrobacterium group</taxon>
        <taxon>Rhizobium</taxon>
    </lineage>
</organism>
<reference evidence="1 2" key="1">
    <citation type="submission" date="2019-07" db="EMBL/GenBank/DDBJ databases">
        <title>Ln-dependent methylotrophs.</title>
        <authorList>
            <person name="Tani A."/>
        </authorList>
    </citation>
    <scope>NUCLEOTIDE SEQUENCE [LARGE SCALE GENOMIC DNA]</scope>
    <source>
        <strain evidence="1 2">SM12</strain>
    </source>
</reference>
<dbReference type="InterPro" id="IPR037026">
    <property type="entry name" value="Vgr_OB-fold_dom_sf"/>
</dbReference>
<proteinExistence type="predicted"/>
<dbReference type="AlphaFoldDB" id="A0A549T0V4"/>
<evidence type="ECO:0000313" key="2">
    <source>
        <dbReference type="Proteomes" id="UP000316801"/>
    </source>
</evidence>
<dbReference type="Proteomes" id="UP000316801">
    <property type="component" value="Unassembled WGS sequence"/>
</dbReference>
<protein>
    <submittedName>
        <fullName evidence="1">Baseplate assembly protein</fullName>
    </submittedName>
</protein>
<name>A0A549T0V4_9HYPH</name>
<accession>A0A549T0V4</accession>
<sequence length="169" mass="17575">MDVEALRNAFGRMITVGPVEHVDAAKGYRLKLGENPDGSPYLSPWLPHPETGKTSIPLEKGQIVGVINPGGDPRQGLLIRGGYSEDHASPNDNMAANVFAAAGVRISVVDGVLHIRADSHVVVEAPSVSLGGEGGKPVARIGDLVEVRSGSSAGRWPIVEGSSVVKAVD</sequence>
<dbReference type="Gene3D" id="2.40.50.230">
    <property type="entry name" value="Gp5 N-terminal domain"/>
    <property type="match status" value="1"/>
</dbReference>
<comment type="caution">
    <text evidence="1">The sequence shown here is derived from an EMBL/GenBank/DDBJ whole genome shotgun (WGS) entry which is preliminary data.</text>
</comment>